<reference evidence="1" key="1">
    <citation type="submission" date="2022-08" db="EMBL/GenBank/DDBJ databases">
        <authorList>
            <person name="Kallberg Y."/>
            <person name="Tangrot J."/>
            <person name="Rosling A."/>
        </authorList>
    </citation>
    <scope>NUCLEOTIDE SEQUENCE</scope>
    <source>
        <strain evidence="1">Wild A</strain>
    </source>
</reference>
<evidence type="ECO:0000313" key="2">
    <source>
        <dbReference type="Proteomes" id="UP001153678"/>
    </source>
</evidence>
<organism evidence="1 2">
    <name type="scientific">Funneliformis geosporum</name>
    <dbReference type="NCBI Taxonomy" id="1117311"/>
    <lineage>
        <taxon>Eukaryota</taxon>
        <taxon>Fungi</taxon>
        <taxon>Fungi incertae sedis</taxon>
        <taxon>Mucoromycota</taxon>
        <taxon>Glomeromycotina</taxon>
        <taxon>Glomeromycetes</taxon>
        <taxon>Glomerales</taxon>
        <taxon>Glomeraceae</taxon>
        <taxon>Funneliformis</taxon>
    </lineage>
</organism>
<gene>
    <name evidence="1" type="ORF">FWILDA_LOCUS17063</name>
</gene>
<dbReference type="EMBL" id="CAMKVN010012409">
    <property type="protein sequence ID" value="CAI2195412.1"/>
    <property type="molecule type" value="Genomic_DNA"/>
</dbReference>
<sequence>IHKNEFKNIAKSKGRGTDSHLLERVWQMEFYRASMQVLSKDFCISVDAGSCFGSNGYIDFYVNNKNKWAIELLRDGNKLQEHQQRFEKDVIDIRSSGMEALDIKDRKKYDIYVLCAENFESVQLMYPSGTEEPVRLLGEEENLLGYNISDFLDDPMETD</sequence>
<keyword evidence="2" id="KW-1185">Reference proteome</keyword>
<name>A0A9W4T6X7_9GLOM</name>
<feature type="non-terminal residue" evidence="1">
    <location>
        <position position="1"/>
    </location>
</feature>
<evidence type="ECO:0000313" key="1">
    <source>
        <dbReference type="EMBL" id="CAI2195412.1"/>
    </source>
</evidence>
<comment type="caution">
    <text evidence="1">The sequence shown here is derived from an EMBL/GenBank/DDBJ whole genome shotgun (WGS) entry which is preliminary data.</text>
</comment>
<dbReference type="AlphaFoldDB" id="A0A9W4T6X7"/>
<dbReference type="Proteomes" id="UP001153678">
    <property type="component" value="Unassembled WGS sequence"/>
</dbReference>
<proteinExistence type="predicted"/>
<protein>
    <submittedName>
        <fullName evidence="1">9284_t:CDS:1</fullName>
    </submittedName>
</protein>
<accession>A0A9W4T6X7</accession>
<dbReference type="OrthoDB" id="2408259at2759"/>